<gene>
    <name evidence="1" type="ORF">FRZ00_10850</name>
</gene>
<sequence length="178" mass="19787">MTETHTGPVAGPPPEIRAALDAHTTLTLAYGDDDGPQACAVLYAVRNPPPYEPGSPGEDRGEDEISLVFVTSTTTRHGRALASGNARVAFTAQRDGQEWTALTGVQGRGSCRLLAGAERAAAWDAYRTRFPYVERSERLRQAMDRAELWELRPDWLRLVDNGRGFGHRTEWRRQDPRD</sequence>
<dbReference type="AlphaFoldDB" id="A0A5N5WAL6"/>
<dbReference type="EMBL" id="VOKX01000015">
    <property type="protein sequence ID" value="KAB7847829.1"/>
    <property type="molecule type" value="Genomic_DNA"/>
</dbReference>
<dbReference type="Gene3D" id="2.30.110.10">
    <property type="entry name" value="Electron Transport, Fmn-binding Protein, Chain A"/>
    <property type="match status" value="1"/>
</dbReference>
<dbReference type="SUPFAM" id="SSF50475">
    <property type="entry name" value="FMN-binding split barrel"/>
    <property type="match status" value="1"/>
</dbReference>
<accession>A0A5N5WAL6</accession>
<evidence type="ECO:0000313" key="1">
    <source>
        <dbReference type="EMBL" id="KAB7847829.1"/>
    </source>
</evidence>
<dbReference type="OrthoDB" id="3530799at2"/>
<reference evidence="1 2" key="1">
    <citation type="journal article" date="2019" name="Microb. Cell Fact.">
        <title>Exploring novel herbicidin analogues by transcriptional regulator overexpression and MS/MS molecular networking.</title>
        <authorList>
            <person name="Shi Y."/>
            <person name="Gu R."/>
            <person name="Li Y."/>
            <person name="Wang X."/>
            <person name="Ren W."/>
            <person name="Li X."/>
            <person name="Wang L."/>
            <person name="Xie Y."/>
            <person name="Hong B."/>
        </authorList>
    </citation>
    <scope>NUCLEOTIDE SEQUENCE [LARGE SCALE GENOMIC DNA]</scope>
    <source>
        <strain evidence="1 2">US-43</strain>
    </source>
</reference>
<organism evidence="1 2">
    <name type="scientific">Streptomyces mobaraensis</name>
    <name type="common">Streptoverticillium mobaraense</name>
    <dbReference type="NCBI Taxonomy" id="35621"/>
    <lineage>
        <taxon>Bacteria</taxon>
        <taxon>Bacillati</taxon>
        <taxon>Actinomycetota</taxon>
        <taxon>Actinomycetes</taxon>
        <taxon>Kitasatosporales</taxon>
        <taxon>Streptomycetaceae</taxon>
        <taxon>Streptomyces</taxon>
    </lineage>
</organism>
<dbReference type="Proteomes" id="UP000327000">
    <property type="component" value="Unassembled WGS sequence"/>
</dbReference>
<proteinExistence type="predicted"/>
<dbReference type="InterPro" id="IPR012349">
    <property type="entry name" value="Split_barrel_FMN-bd"/>
</dbReference>
<evidence type="ECO:0000313" key="2">
    <source>
        <dbReference type="Proteomes" id="UP000327000"/>
    </source>
</evidence>
<dbReference type="RefSeq" id="WP_152263244.1">
    <property type="nucleotide sequence ID" value="NZ_JBFADJ010000001.1"/>
</dbReference>
<name>A0A5N5WAL6_STRMB</name>
<comment type="caution">
    <text evidence="1">The sequence shown here is derived from an EMBL/GenBank/DDBJ whole genome shotgun (WGS) entry which is preliminary data.</text>
</comment>
<keyword evidence="2" id="KW-1185">Reference proteome</keyword>
<protein>
    <submittedName>
        <fullName evidence="1">Pyridoxamine 5'-phosphate oxidase</fullName>
    </submittedName>
</protein>